<keyword evidence="6" id="KW-0067">ATP-binding</keyword>
<dbReference type="KEGG" id="nsh:GXM_10212"/>
<dbReference type="AlphaFoldDB" id="A0A5P8WJE6"/>
<keyword evidence="7" id="KW-0304">Gas vesicle</keyword>
<dbReference type="Pfam" id="PF07728">
    <property type="entry name" value="AAA_5"/>
    <property type="match status" value="1"/>
</dbReference>
<comment type="subcellular location">
    <subcellularLocation>
        <location evidence="1">Cytoplasm</location>
    </subcellularLocation>
    <subcellularLocation>
        <location evidence="8">Gas vesicle</location>
    </subcellularLocation>
</comment>
<evidence type="ECO:0000256" key="3">
    <source>
        <dbReference type="ARBA" id="ARBA00022490"/>
    </source>
</evidence>
<evidence type="ECO:0000256" key="1">
    <source>
        <dbReference type="ARBA" id="ARBA00004496"/>
    </source>
</evidence>
<proteinExistence type="inferred from homology"/>
<sequence length="429" mass="48086">MTITANNNKRAVLRVRPGQFVVTPAIEQVAIRALRYLASGFAIHLRGPAGTGKTTLAMHLANCLDRPIMLIFGDDEFKSSDLIGSESGYTHKKLLDNYIHSVLKVEDEFKQNWVDSRLTLACREGLTLVYDEFNRSRPEVNNVLLSALEEKILTLPPSSNQPEYLHVHSQFRAIFTSNPEEYCGVHSTQDALMDRLVTINMPEPDELTQTEILANKTGINRLDAHLIVQLVKAFRLRTGGEKTSGLRSCLMIAKVCAEHNILVSPENSDFREICADVLFNRTKWSASEATTIFLELLNHIRVLPVEESQDSITPENTDAMLTAFPERLVDVASPKEESEAGAEGGFPTIIDSNFSDLHPEDPQQPVVDKPVPFEKEIYQYLQQRKSAALAVIQKEFNLNRISTTNALNALEQKGLVSKNDRLYTIEEPN</sequence>
<accession>A0A5P8WJE6</accession>
<dbReference type="GO" id="GO:0005524">
    <property type="term" value="F:ATP binding"/>
    <property type="evidence" value="ECO:0007669"/>
    <property type="project" value="UniProtKB-KW"/>
</dbReference>
<protein>
    <submittedName>
        <fullName evidence="11">Gas vesicle protein GvpN</fullName>
    </submittedName>
</protein>
<dbReference type="GO" id="GO:0031411">
    <property type="term" value="C:gas vesicle"/>
    <property type="evidence" value="ECO:0007669"/>
    <property type="project" value="UniProtKB-SubCell"/>
</dbReference>
<evidence type="ECO:0000256" key="2">
    <source>
        <dbReference type="ARBA" id="ARBA00009417"/>
    </source>
</evidence>
<dbReference type="NCBIfam" id="TIGR02640">
    <property type="entry name" value="gas_vesic_GvpN"/>
    <property type="match status" value="1"/>
</dbReference>
<evidence type="ECO:0000256" key="7">
    <source>
        <dbReference type="ARBA" id="ARBA00022987"/>
    </source>
</evidence>
<keyword evidence="5" id="KW-0378">Hydrolase</keyword>
<reference evidence="11 12" key="1">
    <citation type="submission" date="2019-10" db="EMBL/GenBank/DDBJ databases">
        <title>Genomic and transcriptomic insights into the perfect genentic adaptation of a filamentous nitrogen-fixing cyanobacterium to rice fields.</title>
        <authorList>
            <person name="Chen Z."/>
        </authorList>
    </citation>
    <scope>NUCLEOTIDE SEQUENCE [LARGE SCALE GENOMIC DNA]</scope>
    <source>
        <strain evidence="11">CCNUC1</strain>
    </source>
</reference>
<dbReference type="GO" id="GO:0005737">
    <property type="term" value="C:cytoplasm"/>
    <property type="evidence" value="ECO:0007669"/>
    <property type="project" value="UniProtKB-SubCell"/>
</dbReference>
<dbReference type="SUPFAM" id="SSF52540">
    <property type="entry name" value="P-loop containing nucleoside triphosphate hydrolases"/>
    <property type="match status" value="1"/>
</dbReference>
<dbReference type="GO" id="GO:0016887">
    <property type="term" value="F:ATP hydrolysis activity"/>
    <property type="evidence" value="ECO:0007669"/>
    <property type="project" value="InterPro"/>
</dbReference>
<dbReference type="SMART" id="SM00382">
    <property type="entry name" value="AAA"/>
    <property type="match status" value="1"/>
</dbReference>
<organism evidence="11 12">
    <name type="scientific">Nostoc sphaeroides CCNUC1</name>
    <dbReference type="NCBI Taxonomy" id="2653204"/>
    <lineage>
        <taxon>Bacteria</taxon>
        <taxon>Bacillati</taxon>
        <taxon>Cyanobacteriota</taxon>
        <taxon>Cyanophyceae</taxon>
        <taxon>Nostocales</taxon>
        <taxon>Nostocaceae</taxon>
        <taxon>Nostoc</taxon>
    </lineage>
</organism>
<dbReference type="Gene3D" id="3.40.50.300">
    <property type="entry name" value="P-loop containing nucleotide triphosphate hydrolases"/>
    <property type="match status" value="1"/>
</dbReference>
<evidence type="ECO:0000259" key="10">
    <source>
        <dbReference type="SMART" id="SM00382"/>
    </source>
</evidence>
<dbReference type="Proteomes" id="UP000326678">
    <property type="component" value="Chromosome pGXM06"/>
</dbReference>
<gene>
    <name evidence="11" type="ORF">GXM_10212</name>
</gene>
<dbReference type="InterPro" id="IPR027417">
    <property type="entry name" value="P-loop_NTPase"/>
</dbReference>
<evidence type="ECO:0000313" key="11">
    <source>
        <dbReference type="EMBL" id="QFS52948.1"/>
    </source>
</evidence>
<dbReference type="GO" id="GO:0000027">
    <property type="term" value="P:ribosomal large subunit assembly"/>
    <property type="evidence" value="ECO:0007669"/>
    <property type="project" value="TreeGrafter"/>
</dbReference>
<feature type="domain" description="AAA+ ATPase" evidence="10">
    <location>
        <begin position="39"/>
        <end position="207"/>
    </location>
</feature>
<dbReference type="InterPro" id="IPR013462">
    <property type="entry name" value="Gas-vesicle_GvpN"/>
</dbReference>
<dbReference type="GO" id="GO:0030687">
    <property type="term" value="C:preribosome, large subunit precursor"/>
    <property type="evidence" value="ECO:0007669"/>
    <property type="project" value="TreeGrafter"/>
</dbReference>
<dbReference type="PANTHER" id="PTHR48103">
    <property type="entry name" value="MIDASIN-RELATED"/>
    <property type="match status" value="1"/>
</dbReference>
<evidence type="ECO:0000313" key="12">
    <source>
        <dbReference type="Proteomes" id="UP000326678"/>
    </source>
</evidence>
<evidence type="ECO:0000256" key="6">
    <source>
        <dbReference type="ARBA" id="ARBA00022840"/>
    </source>
</evidence>
<keyword evidence="12" id="KW-1185">Reference proteome</keyword>
<evidence type="ECO:0000256" key="4">
    <source>
        <dbReference type="ARBA" id="ARBA00022741"/>
    </source>
</evidence>
<dbReference type="RefSeq" id="WP_118171795.1">
    <property type="nucleotide sequence ID" value="NZ_CP045233.1"/>
</dbReference>
<dbReference type="CDD" id="cd00009">
    <property type="entry name" value="AAA"/>
    <property type="match status" value="1"/>
</dbReference>
<evidence type="ECO:0000256" key="5">
    <source>
        <dbReference type="ARBA" id="ARBA00022801"/>
    </source>
</evidence>
<evidence type="ECO:0000256" key="8">
    <source>
        <dbReference type="ARBA" id="ARBA00035108"/>
    </source>
</evidence>
<dbReference type="InterPro" id="IPR003593">
    <property type="entry name" value="AAA+_ATPase"/>
</dbReference>
<evidence type="ECO:0000256" key="9">
    <source>
        <dbReference type="ARBA" id="ARBA00049360"/>
    </source>
</evidence>
<dbReference type="InterPro" id="IPR011704">
    <property type="entry name" value="ATPase_dyneun-rel_AAA"/>
</dbReference>
<dbReference type="EMBL" id="CP045233">
    <property type="protein sequence ID" value="QFS52948.1"/>
    <property type="molecule type" value="Genomic_DNA"/>
</dbReference>
<keyword evidence="4" id="KW-0547">Nucleotide-binding</keyword>
<name>A0A5P8WJE6_9NOSO</name>
<comment type="similarity">
    <text evidence="2">Belongs to the CbbQ/NirQ/NorQ/GpvN family.</text>
</comment>
<comment type="catalytic activity">
    <reaction evidence="9">
        <text>ATP + H2O = ADP + phosphate + H(+)</text>
        <dbReference type="Rhea" id="RHEA:13065"/>
        <dbReference type="ChEBI" id="CHEBI:15377"/>
        <dbReference type="ChEBI" id="CHEBI:15378"/>
        <dbReference type="ChEBI" id="CHEBI:30616"/>
        <dbReference type="ChEBI" id="CHEBI:43474"/>
        <dbReference type="ChEBI" id="CHEBI:456216"/>
    </reaction>
</comment>
<keyword evidence="3" id="KW-0963">Cytoplasm</keyword>
<dbReference type="PANTHER" id="PTHR48103:SF2">
    <property type="entry name" value="MIDASIN"/>
    <property type="match status" value="1"/>
</dbReference>
<dbReference type="GO" id="GO:0031412">
    <property type="term" value="P:gas vesicle organization"/>
    <property type="evidence" value="ECO:0007669"/>
    <property type="project" value="InterPro"/>
</dbReference>